<evidence type="ECO:0000313" key="1">
    <source>
        <dbReference type="EMBL" id="EQD45366.1"/>
    </source>
</evidence>
<feature type="non-terminal residue" evidence="1">
    <location>
        <position position="1"/>
    </location>
</feature>
<dbReference type="AlphaFoldDB" id="T0ZBH8"/>
<dbReference type="EMBL" id="AUZX01010902">
    <property type="protein sequence ID" value="EQD45366.1"/>
    <property type="molecule type" value="Genomic_DNA"/>
</dbReference>
<feature type="non-terminal residue" evidence="1">
    <location>
        <position position="161"/>
    </location>
</feature>
<reference evidence="1" key="1">
    <citation type="submission" date="2013-08" db="EMBL/GenBank/DDBJ databases">
        <authorList>
            <person name="Mendez C."/>
            <person name="Richter M."/>
            <person name="Ferrer M."/>
            <person name="Sanchez J."/>
        </authorList>
    </citation>
    <scope>NUCLEOTIDE SEQUENCE</scope>
</reference>
<proteinExistence type="predicted"/>
<sequence length="161" mass="17412">EQDLLALLARNDPPKSTRFELAGPDGVHNTIEMRWTAVPAGPPIAPPSRLSPPPLGISQLGWGFLDAEHTVACLRVGELMSYREAFEVWRHSGFTSALEERLRALLPNASPEEAVERLIAKVPSATGILHELFAVMRQGGARALVVDLRDAIGGNSALAYI</sequence>
<comment type="caution">
    <text evidence="1">The sequence shown here is derived from an EMBL/GenBank/DDBJ whole genome shotgun (WGS) entry which is preliminary data.</text>
</comment>
<gene>
    <name evidence="1" type="ORF">B1A_14847</name>
</gene>
<protein>
    <submittedName>
        <fullName evidence="1">Peptidase S41</fullName>
    </submittedName>
</protein>
<organism evidence="1">
    <name type="scientific">mine drainage metagenome</name>
    <dbReference type="NCBI Taxonomy" id="410659"/>
    <lineage>
        <taxon>unclassified sequences</taxon>
        <taxon>metagenomes</taxon>
        <taxon>ecological metagenomes</taxon>
    </lineage>
</organism>
<name>T0ZBH8_9ZZZZ</name>
<reference evidence="1" key="2">
    <citation type="journal article" date="2014" name="ISME J.">
        <title>Microbial stratification in low pH oxic and suboxic macroscopic growths along an acid mine drainage.</title>
        <authorList>
            <person name="Mendez-Garcia C."/>
            <person name="Mesa V."/>
            <person name="Sprenger R.R."/>
            <person name="Richter M."/>
            <person name="Diez M.S."/>
            <person name="Solano J."/>
            <person name="Bargiela R."/>
            <person name="Golyshina O.V."/>
            <person name="Manteca A."/>
            <person name="Ramos J.L."/>
            <person name="Gallego J.R."/>
            <person name="Llorente I."/>
            <person name="Martins Dos Santos V.A."/>
            <person name="Jensen O.N."/>
            <person name="Pelaez A.I."/>
            <person name="Sanchez J."/>
            <person name="Ferrer M."/>
        </authorList>
    </citation>
    <scope>NUCLEOTIDE SEQUENCE</scope>
</reference>
<accession>T0ZBH8</accession>